<name>A0A923EAL3_CLOTT</name>
<protein>
    <submittedName>
        <fullName evidence="2">N-acetylmuramoyl-L-alanine amidase</fullName>
    </submittedName>
</protein>
<evidence type="ECO:0000313" key="3">
    <source>
        <dbReference type="Proteomes" id="UP000563151"/>
    </source>
</evidence>
<evidence type="ECO:0000313" key="2">
    <source>
        <dbReference type="EMBL" id="MBC2399510.1"/>
    </source>
</evidence>
<dbReference type="SMART" id="SM00646">
    <property type="entry name" value="Ami_3"/>
    <property type="match status" value="1"/>
</dbReference>
<dbReference type="Proteomes" id="UP000563151">
    <property type="component" value="Unassembled WGS sequence"/>
</dbReference>
<dbReference type="InterPro" id="IPR050695">
    <property type="entry name" value="N-acetylmuramoyl_amidase_3"/>
</dbReference>
<dbReference type="PANTHER" id="PTHR30404">
    <property type="entry name" value="N-ACETYLMURAMOYL-L-ALANINE AMIDASE"/>
    <property type="match status" value="1"/>
</dbReference>
<dbReference type="SUPFAM" id="SSF53187">
    <property type="entry name" value="Zn-dependent exopeptidases"/>
    <property type="match status" value="1"/>
</dbReference>
<proteinExistence type="predicted"/>
<dbReference type="GO" id="GO:0008745">
    <property type="term" value="F:N-acetylmuramoyl-L-alanine amidase activity"/>
    <property type="evidence" value="ECO:0007669"/>
    <property type="project" value="InterPro"/>
</dbReference>
<gene>
    <name evidence="2" type="ORF">HGG79_17285</name>
</gene>
<keyword evidence="3" id="KW-1185">Reference proteome</keyword>
<dbReference type="PANTHER" id="PTHR30404:SF8">
    <property type="entry name" value="AUTOLYSIN PH-RELATED"/>
    <property type="match status" value="1"/>
</dbReference>
<dbReference type="CDD" id="cd02696">
    <property type="entry name" value="MurNAc-LAA"/>
    <property type="match status" value="1"/>
</dbReference>
<dbReference type="RefSeq" id="WP_051593261.1">
    <property type="nucleotide sequence ID" value="NZ_JAAZWO010000029.1"/>
</dbReference>
<dbReference type="Pfam" id="PF01520">
    <property type="entry name" value="Amidase_3"/>
    <property type="match status" value="1"/>
</dbReference>
<accession>A0A923EAL3</accession>
<dbReference type="GO" id="GO:0030288">
    <property type="term" value="C:outer membrane-bounded periplasmic space"/>
    <property type="evidence" value="ECO:0007669"/>
    <property type="project" value="TreeGrafter"/>
</dbReference>
<organism evidence="2 3">
    <name type="scientific">Clostridium tetanomorphum</name>
    <dbReference type="NCBI Taxonomy" id="1553"/>
    <lineage>
        <taxon>Bacteria</taxon>
        <taxon>Bacillati</taxon>
        <taxon>Bacillota</taxon>
        <taxon>Clostridia</taxon>
        <taxon>Eubacteriales</taxon>
        <taxon>Clostridiaceae</taxon>
        <taxon>Clostridium</taxon>
    </lineage>
</organism>
<comment type="caution">
    <text evidence="2">The sequence shown here is derived from an EMBL/GenBank/DDBJ whole genome shotgun (WGS) entry which is preliminary data.</text>
</comment>
<dbReference type="GO" id="GO:0009253">
    <property type="term" value="P:peptidoglycan catabolic process"/>
    <property type="evidence" value="ECO:0007669"/>
    <property type="project" value="InterPro"/>
</dbReference>
<sequence>MRISVDFGHGTTGDRGAQGYLNEEKIIREYGTLVIDKLKILGHTVINVTPSKQNLTLAQSLAYRVNMANNFKADLFVSLHVNSFKWDKARGCEVEYISLKGKNYADKICNEISSLGFINRGSIKRENLYILKYTTMPAILIEPFFCDNKSDCELYNSIKLSNAIIKGITGKQISEDTMYINNSINSNIPNIDYSIPTKRNIYDIPGGLGYIEVIKESGRIDIHLDRYNYLSIQDSEKYGNRIFVNTRTKGTKIIL</sequence>
<reference evidence="2 3" key="1">
    <citation type="submission" date="2020-04" db="EMBL/GenBank/DDBJ databases">
        <title>Genomic insights into acetone-butanol-ethanol (ABE) fermentation by sequencing solventogenic clostridia strains.</title>
        <authorList>
            <person name="Brown S."/>
        </authorList>
    </citation>
    <scope>NUCLEOTIDE SEQUENCE [LARGE SCALE GENOMIC DNA]</scope>
    <source>
        <strain evidence="2 3">DJ011</strain>
    </source>
</reference>
<feature type="domain" description="MurNAc-LAA" evidence="1">
    <location>
        <begin position="65"/>
        <end position="169"/>
    </location>
</feature>
<dbReference type="Gene3D" id="3.40.630.40">
    <property type="entry name" value="Zn-dependent exopeptidases"/>
    <property type="match status" value="1"/>
</dbReference>
<dbReference type="EMBL" id="JAAZWO010000029">
    <property type="protein sequence ID" value="MBC2399510.1"/>
    <property type="molecule type" value="Genomic_DNA"/>
</dbReference>
<dbReference type="InterPro" id="IPR002508">
    <property type="entry name" value="MurNAc-LAA_cat"/>
</dbReference>
<dbReference type="AlphaFoldDB" id="A0A923EAL3"/>
<evidence type="ECO:0000259" key="1">
    <source>
        <dbReference type="SMART" id="SM00646"/>
    </source>
</evidence>